<evidence type="ECO:0008006" key="3">
    <source>
        <dbReference type="Google" id="ProtNLM"/>
    </source>
</evidence>
<evidence type="ECO:0000313" key="2">
    <source>
        <dbReference type="EMBL" id="XCN72386.1"/>
    </source>
</evidence>
<reference evidence="2" key="1">
    <citation type="journal article" date="2024" name="Syst. Appl. Microbiol.">
        <title>First single-strain enrichments of Electrothrix cable bacteria, description of E. aestuarii sp. nov. and E. rattekaaiensis sp. nov., and proposal of a cable bacteria taxonomy following the rules of the SeqCode.</title>
        <authorList>
            <person name="Plum-Jensen L.E."/>
            <person name="Schramm A."/>
            <person name="Marshall I.P.G."/>
        </authorList>
    </citation>
    <scope>NUCLEOTIDE SEQUENCE</scope>
    <source>
        <strain evidence="2">Rat1</strain>
    </source>
</reference>
<feature type="compositionally biased region" description="Polar residues" evidence="1">
    <location>
        <begin position="274"/>
        <end position="287"/>
    </location>
</feature>
<dbReference type="InterPro" id="IPR036465">
    <property type="entry name" value="vWFA_dom_sf"/>
</dbReference>
<dbReference type="AlphaFoldDB" id="A0AAU8LTY4"/>
<sequence>MGWGSYSLDNRKARSKERGYASRSVREIFSQREINRAMNPYGVKIRESRDSEEHPESVSIILALDVTGSMGSISHHLVKEGLPKIMGRIIQSGTKDPQLMFLAIGDHEYDRSPLQVGQFESSDELLDKWLTNVYLEGGGGGNTGESYLLAWYFAAFHTSIDCFEKRKQKGFLFTIGDEPTLPDIEAKDLKQIMGDGQYEAFHAATLLDKARESYHVYHLHIKQTYAGGMQETMEGWKQILGDHLIILDQHEEVSTVIPEIIARVTREKKGTPDNGKSTFTPSTEIIL</sequence>
<dbReference type="EMBL" id="CP159373">
    <property type="protein sequence ID" value="XCN72386.1"/>
    <property type="molecule type" value="Genomic_DNA"/>
</dbReference>
<proteinExistence type="predicted"/>
<name>A0AAU8LTY4_9BACT</name>
<protein>
    <recommendedName>
        <fullName evidence="3">von Willebrand factor type A domain-containing protein</fullName>
    </recommendedName>
</protein>
<gene>
    <name evidence="2" type="ORF">Q3M24_19135</name>
</gene>
<evidence type="ECO:0000256" key="1">
    <source>
        <dbReference type="SAM" id="MobiDB-lite"/>
    </source>
</evidence>
<dbReference type="SUPFAM" id="SSF53300">
    <property type="entry name" value="vWA-like"/>
    <property type="match status" value="1"/>
</dbReference>
<feature type="region of interest" description="Disordered" evidence="1">
    <location>
        <begin position="268"/>
        <end position="287"/>
    </location>
</feature>
<accession>A0AAU8LTY4</accession>
<dbReference type="KEGG" id="eaj:Q3M24_19135"/>
<reference evidence="2" key="2">
    <citation type="submission" date="2024-06" db="EMBL/GenBank/DDBJ databases">
        <authorList>
            <person name="Plum-Jensen L.E."/>
            <person name="Schramm A."/>
            <person name="Marshall I.P.G."/>
        </authorList>
    </citation>
    <scope>NUCLEOTIDE SEQUENCE</scope>
    <source>
        <strain evidence="2">Rat1</strain>
    </source>
</reference>
<organism evidence="2">
    <name type="scientific">Candidatus Electrothrix aestuarii</name>
    <dbReference type="NCBI Taxonomy" id="3062594"/>
    <lineage>
        <taxon>Bacteria</taxon>
        <taxon>Pseudomonadati</taxon>
        <taxon>Thermodesulfobacteriota</taxon>
        <taxon>Desulfobulbia</taxon>
        <taxon>Desulfobulbales</taxon>
        <taxon>Desulfobulbaceae</taxon>
        <taxon>Candidatus Electrothrix</taxon>
    </lineage>
</organism>